<dbReference type="EMBL" id="JABSTV010001245">
    <property type="protein sequence ID" value="KAH7982335.1"/>
    <property type="molecule type" value="Genomic_DNA"/>
</dbReference>
<dbReference type="VEuPathDB" id="VectorBase:RSAN_046738"/>
<reference evidence="1" key="1">
    <citation type="journal article" date="2020" name="Cell">
        <title>Large-Scale Comparative Analyses of Tick Genomes Elucidate Their Genetic Diversity and Vector Capacities.</title>
        <authorList>
            <consortium name="Tick Genome and Microbiome Consortium (TIGMIC)"/>
            <person name="Jia N."/>
            <person name="Wang J."/>
            <person name="Shi W."/>
            <person name="Du L."/>
            <person name="Sun Y."/>
            <person name="Zhan W."/>
            <person name="Jiang J.F."/>
            <person name="Wang Q."/>
            <person name="Zhang B."/>
            <person name="Ji P."/>
            <person name="Bell-Sakyi L."/>
            <person name="Cui X.M."/>
            <person name="Yuan T.T."/>
            <person name="Jiang B.G."/>
            <person name="Yang W.F."/>
            <person name="Lam T.T."/>
            <person name="Chang Q.C."/>
            <person name="Ding S.J."/>
            <person name="Wang X.J."/>
            <person name="Zhu J.G."/>
            <person name="Ruan X.D."/>
            <person name="Zhao L."/>
            <person name="Wei J.T."/>
            <person name="Ye R.Z."/>
            <person name="Que T.C."/>
            <person name="Du C.H."/>
            <person name="Zhou Y.H."/>
            <person name="Cheng J.X."/>
            <person name="Dai P.F."/>
            <person name="Guo W.B."/>
            <person name="Han X.H."/>
            <person name="Huang E.J."/>
            <person name="Li L.F."/>
            <person name="Wei W."/>
            <person name="Gao Y.C."/>
            <person name="Liu J.Z."/>
            <person name="Shao H.Z."/>
            <person name="Wang X."/>
            <person name="Wang C.C."/>
            <person name="Yang T.C."/>
            <person name="Huo Q.B."/>
            <person name="Li W."/>
            <person name="Chen H.Y."/>
            <person name="Chen S.E."/>
            <person name="Zhou L.G."/>
            <person name="Ni X.B."/>
            <person name="Tian J.H."/>
            <person name="Sheng Y."/>
            <person name="Liu T."/>
            <person name="Pan Y.S."/>
            <person name="Xia L.Y."/>
            <person name="Li J."/>
            <person name="Zhao F."/>
            <person name="Cao W.C."/>
        </authorList>
    </citation>
    <scope>NUCLEOTIDE SEQUENCE</scope>
    <source>
        <strain evidence="1">Rsan-2018</strain>
    </source>
</reference>
<dbReference type="Gene3D" id="3.30.420.610">
    <property type="entry name" value="LOTUS domain-like"/>
    <property type="match status" value="1"/>
</dbReference>
<sequence>MGIRDENIEEAAVPIPEDVIEELEALRGPPPKPPNSVAYSGLVYVAMAAALQETMVHTPEQVEEFVTRIKGLVSQKRQGLWSSVVPQMYQGQYQESVPKNWLEIIKNSGAVCVDG</sequence>
<gene>
    <name evidence="1" type="ORF">HPB52_004139</name>
</gene>
<comment type="caution">
    <text evidence="1">The sequence shown here is derived from an EMBL/GenBank/DDBJ whole genome shotgun (WGS) entry which is preliminary data.</text>
</comment>
<organism evidence="1 2">
    <name type="scientific">Rhipicephalus sanguineus</name>
    <name type="common">Brown dog tick</name>
    <name type="synonym">Ixodes sanguineus</name>
    <dbReference type="NCBI Taxonomy" id="34632"/>
    <lineage>
        <taxon>Eukaryota</taxon>
        <taxon>Metazoa</taxon>
        <taxon>Ecdysozoa</taxon>
        <taxon>Arthropoda</taxon>
        <taxon>Chelicerata</taxon>
        <taxon>Arachnida</taxon>
        <taxon>Acari</taxon>
        <taxon>Parasitiformes</taxon>
        <taxon>Ixodida</taxon>
        <taxon>Ixodoidea</taxon>
        <taxon>Ixodidae</taxon>
        <taxon>Rhipicephalinae</taxon>
        <taxon>Rhipicephalus</taxon>
        <taxon>Rhipicephalus</taxon>
    </lineage>
</organism>
<dbReference type="InterPro" id="IPR041966">
    <property type="entry name" value="LOTUS-like"/>
</dbReference>
<reference evidence="1" key="2">
    <citation type="submission" date="2021-09" db="EMBL/GenBank/DDBJ databases">
        <authorList>
            <person name="Jia N."/>
            <person name="Wang J."/>
            <person name="Shi W."/>
            <person name="Du L."/>
            <person name="Sun Y."/>
            <person name="Zhan W."/>
            <person name="Jiang J."/>
            <person name="Wang Q."/>
            <person name="Zhang B."/>
            <person name="Ji P."/>
            <person name="Sakyi L.B."/>
            <person name="Cui X."/>
            <person name="Yuan T."/>
            <person name="Jiang B."/>
            <person name="Yang W."/>
            <person name="Lam T.T.-Y."/>
            <person name="Chang Q."/>
            <person name="Ding S."/>
            <person name="Wang X."/>
            <person name="Zhu J."/>
            <person name="Ruan X."/>
            <person name="Zhao L."/>
            <person name="Wei J."/>
            <person name="Que T."/>
            <person name="Du C."/>
            <person name="Cheng J."/>
            <person name="Dai P."/>
            <person name="Han X."/>
            <person name="Huang E."/>
            <person name="Gao Y."/>
            <person name="Liu J."/>
            <person name="Shao H."/>
            <person name="Ye R."/>
            <person name="Li L."/>
            <person name="Wei W."/>
            <person name="Wang X."/>
            <person name="Wang C."/>
            <person name="Huo Q."/>
            <person name="Li W."/>
            <person name="Guo W."/>
            <person name="Chen H."/>
            <person name="Chen S."/>
            <person name="Zhou L."/>
            <person name="Zhou L."/>
            <person name="Ni X."/>
            <person name="Tian J."/>
            <person name="Zhou Y."/>
            <person name="Sheng Y."/>
            <person name="Liu T."/>
            <person name="Pan Y."/>
            <person name="Xia L."/>
            <person name="Li J."/>
            <person name="Zhao F."/>
            <person name="Cao W."/>
        </authorList>
    </citation>
    <scope>NUCLEOTIDE SEQUENCE</scope>
    <source>
        <strain evidence="1">Rsan-2018</strain>
        <tissue evidence="1">Larvae</tissue>
    </source>
</reference>
<dbReference type="Proteomes" id="UP000821837">
    <property type="component" value="Chromosome 1"/>
</dbReference>
<name>A0A9D4QKR0_RHISA</name>
<evidence type="ECO:0000313" key="1">
    <source>
        <dbReference type="EMBL" id="KAH7982335.1"/>
    </source>
</evidence>
<accession>A0A9D4QKR0</accession>
<protein>
    <submittedName>
        <fullName evidence="1">Uncharacterized protein</fullName>
    </submittedName>
</protein>
<proteinExistence type="predicted"/>
<keyword evidence="2" id="KW-1185">Reference proteome</keyword>
<dbReference type="AlphaFoldDB" id="A0A9D4QKR0"/>
<evidence type="ECO:0000313" key="2">
    <source>
        <dbReference type="Proteomes" id="UP000821837"/>
    </source>
</evidence>